<keyword evidence="1" id="KW-0378">Hydrolase</keyword>
<dbReference type="RefSeq" id="WP_042278876.1">
    <property type="nucleotide sequence ID" value="NZ_BBML01000005.1"/>
</dbReference>
<keyword evidence="1" id="KW-0540">Nuclease</keyword>
<organism evidence="1 2">
    <name type="scientific">Nonlabens tegetincola</name>
    <dbReference type="NCBI Taxonomy" id="323273"/>
    <lineage>
        <taxon>Bacteria</taxon>
        <taxon>Pseudomonadati</taxon>
        <taxon>Bacteroidota</taxon>
        <taxon>Flavobacteriia</taxon>
        <taxon>Flavobacteriales</taxon>
        <taxon>Flavobacteriaceae</taxon>
        <taxon>Nonlabens</taxon>
    </lineage>
</organism>
<dbReference type="Proteomes" id="UP000029221">
    <property type="component" value="Unassembled WGS sequence"/>
</dbReference>
<dbReference type="AlphaFoldDB" id="A0A090Q2P4"/>
<keyword evidence="1" id="KW-0255">Endonuclease</keyword>
<dbReference type="STRING" id="319236.BST91_01750"/>
<evidence type="ECO:0000313" key="1">
    <source>
        <dbReference type="EMBL" id="GAK97300.1"/>
    </source>
</evidence>
<name>A0A090Q2P4_9FLAO</name>
<keyword evidence="2" id="KW-1185">Reference proteome</keyword>
<gene>
    <name evidence="1" type="ORF">JCM19294_1346</name>
</gene>
<comment type="caution">
    <text evidence="1">The sequence shown here is derived from an EMBL/GenBank/DDBJ whole genome shotgun (WGS) entry which is preliminary data.</text>
</comment>
<proteinExistence type="predicted"/>
<protein>
    <submittedName>
        <fullName evidence="1">Endonuclease I</fullName>
    </submittedName>
</protein>
<evidence type="ECO:0000313" key="2">
    <source>
        <dbReference type="Proteomes" id="UP000029221"/>
    </source>
</evidence>
<reference evidence="1" key="1">
    <citation type="journal article" date="2014" name="Genome Announc.">
        <title>Draft Genome Sequences of Marine Flavobacterium Nonlabens Strains NR17, NR24, NR27, NR32, NR33, and Ara13.</title>
        <authorList>
            <person name="Nakanishi M."/>
            <person name="Meirelles P."/>
            <person name="Suzuki R."/>
            <person name="Takatani N."/>
            <person name="Mino S."/>
            <person name="Suda W."/>
            <person name="Oshima K."/>
            <person name="Hattori M."/>
            <person name="Ohkuma M."/>
            <person name="Hosokawa M."/>
            <person name="Miyashita K."/>
            <person name="Thompson F.L."/>
            <person name="Niwa A."/>
            <person name="Sawabe T."/>
            <person name="Sawabe T."/>
        </authorList>
    </citation>
    <scope>NUCLEOTIDE SEQUENCE [LARGE SCALE GENOMIC DNA]</scope>
    <source>
        <strain evidence="1">JCM 19294</strain>
    </source>
</reference>
<dbReference type="GO" id="GO:0004519">
    <property type="term" value="F:endonuclease activity"/>
    <property type="evidence" value="ECO:0007669"/>
    <property type="project" value="UniProtKB-KW"/>
</dbReference>
<dbReference type="PROSITE" id="PS51257">
    <property type="entry name" value="PROKAR_LIPOPROTEIN"/>
    <property type="match status" value="1"/>
</dbReference>
<dbReference type="eggNOG" id="ENOG50308AT">
    <property type="taxonomic scope" value="Bacteria"/>
</dbReference>
<accession>A0A090Q2P4</accession>
<dbReference type="EMBL" id="BBML01000005">
    <property type="protein sequence ID" value="GAK97300.1"/>
    <property type="molecule type" value="Genomic_DNA"/>
</dbReference>
<sequence>MKKIILALTVCATALFVSCDSEQAVYSGTAVGLNQTSAQVSVPQGGSSETFPVVITTTSDEARTFGLEFIEEPTGGGVSLGSITIPANAYEGTATVNFDFNAITLDDGETDTFSIKAVSDNTDVFGTVLEIDYFKEVICNDATLTFGLDQWGSETGFTIIDTSNGRVVYDISTNNAAELRDNNITTIIEDIRLEDGCYEAVITDSFGDGQDSANSDGFVITCSILTFAEGGGFNFGGEQRVAFCVNQ</sequence>